<dbReference type="Gene3D" id="2.60.40.1500">
    <property type="entry name" value="Glycosyl hydrolase domain, family 39"/>
    <property type="match status" value="1"/>
</dbReference>
<dbReference type="OrthoDB" id="9776971at2"/>
<dbReference type="RefSeq" id="WP_052566549.1">
    <property type="nucleotide sequence ID" value="NZ_JQKF01000054.1"/>
</dbReference>
<dbReference type="InterPro" id="IPR051923">
    <property type="entry name" value="Glycosyl_Hydrolase_39"/>
</dbReference>
<evidence type="ECO:0000259" key="5">
    <source>
        <dbReference type="PROSITE" id="PS50853"/>
    </source>
</evidence>
<reference evidence="6 7" key="1">
    <citation type="submission" date="2015-01" db="EMBL/GenBank/DDBJ databases">
        <title>Draft genome of the acidophilic iron oxidizer Ferrimicrobium acidiphilum strain T23.</title>
        <authorList>
            <person name="Poehlein A."/>
            <person name="Eisen S."/>
            <person name="Schloemann M."/>
            <person name="Johnson B.D."/>
            <person name="Daniel R."/>
            <person name="Muehling M."/>
        </authorList>
    </citation>
    <scope>NUCLEOTIDE SEQUENCE [LARGE SCALE GENOMIC DNA]</scope>
    <source>
        <strain evidence="6 7">T23</strain>
    </source>
</reference>
<dbReference type="eggNOG" id="COG3664">
    <property type="taxonomic scope" value="Bacteria"/>
</dbReference>
<comment type="similarity">
    <text evidence="1">Belongs to the glycosyl hydrolase 39 family.</text>
</comment>
<dbReference type="SUPFAM" id="SSF49265">
    <property type="entry name" value="Fibronectin type III"/>
    <property type="match status" value="1"/>
</dbReference>
<dbReference type="GeneID" id="78373869"/>
<evidence type="ECO:0000256" key="4">
    <source>
        <dbReference type="PIRSR" id="PIRSR600514-1"/>
    </source>
</evidence>
<sequence length="615" mass="68763">MADEIDARRDWELRVYERSDGVHVDSDQLPALEHLRAVAGSGCITLLWNPVPGAIGYLVECTGKDGSSTVLRHGESDVPAVPGDRFVVTGLDDGVEYRFRVAAVRAPEARDGAWSDPVQIATSIADPDPVELHVKAGQVVGRLQRLWSMVGSERLSQLTMGSDEHGNDIGGEFHEALRIAHDDLGVRWVRAHAIFHDDLGVAERAEDGQLVFDFSGIDVIYDSLLAIGVRPVVELSFMPRALALDPSKTVFTYRGIISPPRDWREWGQLISEFVQHLVSRYGINEVATWPFEVWNEPNLEVFWTGSKEDYLHLYEVAARAIKAVDTRLQVGGPSSAASEWVELLARFTQEVDCPLDFVTTHTYGNLPLDFRPILAQYGHEGVPIYWTEWGVGSTHFGPVHDSVSGAPFVLSGYQSASKRIDALSYWVISDHFEELGRPPRLFHDGFGLLSVGNLRKPRYWAVHLAEHQGEETLELDGTPYDSSVEAMASRHQDGMIDVVIWNGSINTEIMHGDPRLDRAVRVTFAELAAAMYDVSIARVDQEHSNIVAHLPQSTQWPDEKQWEELRRLDRLFVEERESLAPTEGRAEITLVLSHPGVVRLRLAPTVDRERFVPVS</sequence>
<dbReference type="SUPFAM" id="SSF51445">
    <property type="entry name" value="(Trans)glycosidases"/>
    <property type="match status" value="1"/>
</dbReference>
<dbReference type="PANTHER" id="PTHR12631:SF10">
    <property type="entry name" value="BETA-XYLOSIDASE-LIKE PROTEIN-RELATED"/>
    <property type="match status" value="1"/>
</dbReference>
<dbReference type="Gene3D" id="2.60.40.10">
    <property type="entry name" value="Immunoglobulins"/>
    <property type="match status" value="1"/>
</dbReference>
<accession>A0A0D8FQZ2</accession>
<evidence type="ECO:0000256" key="3">
    <source>
        <dbReference type="ARBA" id="ARBA00023295"/>
    </source>
</evidence>
<protein>
    <submittedName>
        <fullName evidence="6">Beta-xylosidase</fullName>
        <ecNumber evidence="6">3.2.1.37</ecNumber>
    </submittedName>
</protein>
<dbReference type="Pfam" id="PF01229">
    <property type="entry name" value="Glyco_hydro_39"/>
    <property type="match status" value="2"/>
</dbReference>
<name>A0A0D8FQZ2_9ACTN</name>
<evidence type="ECO:0000256" key="1">
    <source>
        <dbReference type="ARBA" id="ARBA00008875"/>
    </source>
</evidence>
<feature type="active site" description="Proton donor" evidence="4">
    <location>
        <position position="296"/>
    </location>
</feature>
<dbReference type="InterPro" id="IPR036116">
    <property type="entry name" value="FN3_sf"/>
</dbReference>
<dbReference type="InterPro" id="IPR000514">
    <property type="entry name" value="Glyco_hydro_39"/>
</dbReference>
<dbReference type="CDD" id="cd00063">
    <property type="entry name" value="FN3"/>
    <property type="match status" value="1"/>
</dbReference>
<dbReference type="InterPro" id="IPR017853">
    <property type="entry name" value="GH"/>
</dbReference>
<keyword evidence="7" id="KW-1185">Reference proteome</keyword>
<dbReference type="GO" id="GO:0009044">
    <property type="term" value="F:xylan 1,4-beta-xylosidase activity"/>
    <property type="evidence" value="ECO:0007669"/>
    <property type="project" value="UniProtKB-EC"/>
</dbReference>
<keyword evidence="3 6" id="KW-0326">Glycosidase</keyword>
<dbReference type="EC" id="3.2.1.37" evidence="6"/>
<dbReference type="PROSITE" id="PS50853">
    <property type="entry name" value="FN3"/>
    <property type="match status" value="1"/>
</dbReference>
<dbReference type="InterPro" id="IPR003961">
    <property type="entry name" value="FN3_dom"/>
</dbReference>
<dbReference type="Proteomes" id="UP000032336">
    <property type="component" value="Unassembled WGS sequence"/>
</dbReference>
<dbReference type="STRING" id="1121877.FEAC_29050"/>
<proteinExistence type="inferred from homology"/>
<dbReference type="GO" id="GO:0005975">
    <property type="term" value="P:carbohydrate metabolic process"/>
    <property type="evidence" value="ECO:0007669"/>
    <property type="project" value="InterPro"/>
</dbReference>
<dbReference type="PROSITE" id="PS01027">
    <property type="entry name" value="GLYCOSYL_HYDROL_F39"/>
    <property type="match status" value="1"/>
</dbReference>
<dbReference type="InterPro" id="IPR049165">
    <property type="entry name" value="GH39_as"/>
</dbReference>
<feature type="domain" description="Fibronectin type-III" evidence="5">
    <location>
        <begin position="29"/>
        <end position="127"/>
    </location>
</feature>
<evidence type="ECO:0000313" key="6">
    <source>
        <dbReference type="EMBL" id="KJE75369.1"/>
    </source>
</evidence>
<evidence type="ECO:0000313" key="7">
    <source>
        <dbReference type="Proteomes" id="UP000032336"/>
    </source>
</evidence>
<dbReference type="Gene3D" id="3.20.20.80">
    <property type="entry name" value="Glycosidases"/>
    <property type="match status" value="1"/>
</dbReference>
<dbReference type="SMART" id="SM00060">
    <property type="entry name" value="FN3"/>
    <property type="match status" value="1"/>
</dbReference>
<dbReference type="PANTHER" id="PTHR12631">
    <property type="entry name" value="ALPHA-L-IDURONIDASE"/>
    <property type="match status" value="1"/>
</dbReference>
<gene>
    <name evidence="6" type="primary">xynB</name>
    <name evidence="6" type="ORF">FEAC_29050</name>
</gene>
<evidence type="ECO:0000256" key="2">
    <source>
        <dbReference type="ARBA" id="ARBA00022801"/>
    </source>
</evidence>
<organism evidence="6 7">
    <name type="scientific">Ferrimicrobium acidiphilum DSM 19497</name>
    <dbReference type="NCBI Taxonomy" id="1121877"/>
    <lineage>
        <taxon>Bacteria</taxon>
        <taxon>Bacillati</taxon>
        <taxon>Actinomycetota</taxon>
        <taxon>Acidimicrobiia</taxon>
        <taxon>Acidimicrobiales</taxon>
        <taxon>Acidimicrobiaceae</taxon>
        <taxon>Ferrimicrobium</taxon>
    </lineage>
</organism>
<dbReference type="EMBL" id="JXUW01000046">
    <property type="protein sequence ID" value="KJE75369.1"/>
    <property type="molecule type" value="Genomic_DNA"/>
</dbReference>
<dbReference type="AlphaFoldDB" id="A0A0D8FQZ2"/>
<dbReference type="PRINTS" id="PR00745">
    <property type="entry name" value="GLHYDRLASE39"/>
</dbReference>
<dbReference type="InterPro" id="IPR049166">
    <property type="entry name" value="GH39_cat"/>
</dbReference>
<comment type="caution">
    <text evidence="6">The sequence shown here is derived from an EMBL/GenBank/DDBJ whole genome shotgun (WGS) entry which is preliminary data.</text>
</comment>
<keyword evidence="2 6" id="KW-0378">Hydrolase</keyword>
<dbReference type="InterPro" id="IPR013783">
    <property type="entry name" value="Ig-like_fold"/>
</dbReference>